<dbReference type="Gene3D" id="3.90.1150.200">
    <property type="match status" value="1"/>
</dbReference>
<dbReference type="EMBL" id="JAKJSC010000001">
    <property type="protein sequence ID" value="MDE5417313.1"/>
    <property type="molecule type" value="Genomic_DNA"/>
</dbReference>
<proteinExistence type="predicted"/>
<evidence type="ECO:0000259" key="1">
    <source>
        <dbReference type="Pfam" id="PF08818"/>
    </source>
</evidence>
<dbReference type="SUPFAM" id="SSF159888">
    <property type="entry name" value="YdhG-like"/>
    <property type="match status" value="1"/>
</dbReference>
<dbReference type="Proteomes" id="UP001528920">
    <property type="component" value="Unassembled WGS sequence"/>
</dbReference>
<gene>
    <name evidence="2" type="ORF">L3049_04765</name>
</gene>
<reference evidence="2 3" key="1">
    <citation type="submission" date="2022-01" db="EMBL/GenBank/DDBJ databases">
        <title>Labilibaculum sp. nov, a marine bacterium isolated from Antarctica.</title>
        <authorList>
            <person name="Dai W."/>
        </authorList>
    </citation>
    <scope>NUCLEOTIDE SEQUENCE [LARGE SCALE GENOMIC DNA]</scope>
    <source>
        <strain evidence="2 3">DW002</strain>
    </source>
</reference>
<evidence type="ECO:0000313" key="3">
    <source>
        <dbReference type="Proteomes" id="UP001528920"/>
    </source>
</evidence>
<organism evidence="2 3">
    <name type="scientific">Paralabilibaculum antarcticum</name>
    <dbReference type="NCBI Taxonomy" id="2912572"/>
    <lineage>
        <taxon>Bacteria</taxon>
        <taxon>Pseudomonadati</taxon>
        <taxon>Bacteroidota</taxon>
        <taxon>Bacteroidia</taxon>
        <taxon>Marinilabiliales</taxon>
        <taxon>Marinifilaceae</taxon>
        <taxon>Paralabilibaculum</taxon>
    </lineage>
</organism>
<feature type="domain" description="YdhG-like" evidence="1">
    <location>
        <begin position="25"/>
        <end position="115"/>
    </location>
</feature>
<dbReference type="Pfam" id="PF08818">
    <property type="entry name" value="DUF1801"/>
    <property type="match status" value="1"/>
</dbReference>
<dbReference type="InterPro" id="IPR014922">
    <property type="entry name" value="YdhG-like"/>
</dbReference>
<dbReference type="RefSeq" id="WP_275108652.1">
    <property type="nucleotide sequence ID" value="NZ_JAKJSC010000001.1"/>
</dbReference>
<evidence type="ECO:0000313" key="2">
    <source>
        <dbReference type="EMBL" id="MDE5417313.1"/>
    </source>
</evidence>
<sequence length="119" mass="14050">MKKYTNKGVQEFIEKLERTDPVKHQIVEASREIVFKNFPKVEERMMYGGILFSLDEDFGGVFAYKNHVSFEFSIGFKFKDPDHLLEGNGKFRRHLKMKTLQEVETKKLDFFVKQAPIID</sequence>
<accession>A0ABT5VS23</accession>
<name>A0ABT5VS23_9BACT</name>
<protein>
    <submittedName>
        <fullName evidence="2">DUF1801 domain-containing protein</fullName>
    </submittedName>
</protein>
<keyword evidence="3" id="KW-1185">Reference proteome</keyword>
<comment type="caution">
    <text evidence="2">The sequence shown here is derived from an EMBL/GenBank/DDBJ whole genome shotgun (WGS) entry which is preliminary data.</text>
</comment>